<dbReference type="Proteomes" id="UP000489600">
    <property type="component" value="Unassembled WGS sequence"/>
</dbReference>
<dbReference type="AlphaFoldDB" id="A0A565BQ60"/>
<organism evidence="2 3">
    <name type="scientific">Arabis nemorensis</name>
    <dbReference type="NCBI Taxonomy" id="586526"/>
    <lineage>
        <taxon>Eukaryota</taxon>
        <taxon>Viridiplantae</taxon>
        <taxon>Streptophyta</taxon>
        <taxon>Embryophyta</taxon>
        <taxon>Tracheophyta</taxon>
        <taxon>Spermatophyta</taxon>
        <taxon>Magnoliopsida</taxon>
        <taxon>eudicotyledons</taxon>
        <taxon>Gunneridae</taxon>
        <taxon>Pentapetalae</taxon>
        <taxon>rosids</taxon>
        <taxon>malvids</taxon>
        <taxon>Brassicales</taxon>
        <taxon>Brassicaceae</taxon>
        <taxon>Arabideae</taxon>
        <taxon>Arabis</taxon>
    </lineage>
</organism>
<accession>A0A565BQ60</accession>
<dbReference type="PANTHER" id="PTHR14379:SF7">
    <property type="entry name" value="ENDONUCLEASE OR GLYCOSYL HYDROLASE-RELATED"/>
    <property type="match status" value="1"/>
</dbReference>
<name>A0A565BQ60_9BRAS</name>
<dbReference type="CDD" id="cd10910">
    <property type="entry name" value="PIN_limkain_b1_N_like"/>
    <property type="match status" value="1"/>
</dbReference>
<dbReference type="GO" id="GO:0004540">
    <property type="term" value="F:RNA nuclease activity"/>
    <property type="evidence" value="ECO:0007669"/>
    <property type="project" value="InterPro"/>
</dbReference>
<comment type="caution">
    <text evidence="2">The sequence shown here is derived from an EMBL/GenBank/DDBJ whole genome shotgun (WGS) entry which is preliminary data.</text>
</comment>
<feature type="domain" description="NYN" evidence="1">
    <location>
        <begin position="15"/>
        <end position="153"/>
    </location>
</feature>
<dbReference type="InterPro" id="IPR024768">
    <property type="entry name" value="Marf1"/>
</dbReference>
<proteinExistence type="predicted"/>
<dbReference type="GO" id="GO:0005777">
    <property type="term" value="C:peroxisome"/>
    <property type="evidence" value="ECO:0007669"/>
    <property type="project" value="InterPro"/>
</dbReference>
<sequence length="167" mass="19063">MPWKYPIGKTCVGNAAVFWDVEDCPIPRRVFPESICQIIKSPLEKKRTRGIMSIRAFAMMDNDTIDEAGDPLCYAGIRLVHEDSGSIVDQMQKEILIWALEHRPKLGAQNRERPNLVVIAKNVKTESDFGRMLFYLNLRNYNVIAVVPNEVACPYANSVLLWTSFFD</sequence>
<protein>
    <recommendedName>
        <fullName evidence="1">NYN domain-containing protein</fullName>
    </recommendedName>
</protein>
<dbReference type="InterPro" id="IPR021139">
    <property type="entry name" value="NYN"/>
</dbReference>
<gene>
    <name evidence="2" type="ORF">ANE_LOCUS13658</name>
</gene>
<evidence type="ECO:0000259" key="1">
    <source>
        <dbReference type="Pfam" id="PF01936"/>
    </source>
</evidence>
<evidence type="ECO:0000313" key="2">
    <source>
        <dbReference type="EMBL" id="VVB03214.1"/>
    </source>
</evidence>
<dbReference type="Pfam" id="PF01936">
    <property type="entry name" value="NYN"/>
    <property type="match status" value="1"/>
</dbReference>
<dbReference type="PANTHER" id="PTHR14379">
    <property type="entry name" value="LIMKAIN B LKAP"/>
    <property type="match status" value="1"/>
</dbReference>
<dbReference type="GO" id="GO:0010468">
    <property type="term" value="P:regulation of gene expression"/>
    <property type="evidence" value="ECO:0007669"/>
    <property type="project" value="InterPro"/>
</dbReference>
<keyword evidence="3" id="KW-1185">Reference proteome</keyword>
<evidence type="ECO:0000313" key="3">
    <source>
        <dbReference type="Proteomes" id="UP000489600"/>
    </source>
</evidence>
<dbReference type="OrthoDB" id="1113968at2759"/>
<reference evidence="2" key="1">
    <citation type="submission" date="2019-07" db="EMBL/GenBank/DDBJ databases">
        <authorList>
            <person name="Dittberner H."/>
        </authorList>
    </citation>
    <scope>NUCLEOTIDE SEQUENCE [LARGE SCALE GENOMIC DNA]</scope>
</reference>
<dbReference type="EMBL" id="CABITT030000004">
    <property type="protein sequence ID" value="VVB03214.1"/>
    <property type="molecule type" value="Genomic_DNA"/>
</dbReference>